<keyword evidence="1" id="KW-0677">Repeat</keyword>
<organism evidence="2">
    <name type="scientific">marine metagenome</name>
    <dbReference type="NCBI Taxonomy" id="408172"/>
    <lineage>
        <taxon>unclassified sequences</taxon>
        <taxon>metagenomes</taxon>
        <taxon>ecological metagenomes</taxon>
    </lineage>
</organism>
<protein>
    <recommendedName>
        <fullName evidence="3">MORN motif-containing protein</fullName>
    </recommendedName>
</protein>
<evidence type="ECO:0000313" key="2">
    <source>
        <dbReference type="EMBL" id="SVC51195.1"/>
    </source>
</evidence>
<reference evidence="2" key="1">
    <citation type="submission" date="2018-05" db="EMBL/GenBank/DDBJ databases">
        <authorList>
            <person name="Lanie J.A."/>
            <person name="Ng W.-L."/>
            <person name="Kazmierczak K.M."/>
            <person name="Andrzejewski T.M."/>
            <person name="Davidsen T.M."/>
            <person name="Wayne K.J."/>
            <person name="Tettelin H."/>
            <person name="Glass J.I."/>
            <person name="Rusch D."/>
            <person name="Podicherti R."/>
            <person name="Tsui H.-C.T."/>
            <person name="Winkler M.E."/>
        </authorList>
    </citation>
    <scope>NUCLEOTIDE SEQUENCE</scope>
</reference>
<accession>A0A382MSU6</accession>
<dbReference type="PANTHER" id="PTHR43215">
    <property type="entry name" value="RADIAL SPOKE HEAD 1 HOMOLOG"/>
    <property type="match status" value="1"/>
</dbReference>
<proteinExistence type="predicted"/>
<dbReference type="SUPFAM" id="SSF82185">
    <property type="entry name" value="Histone H3 K4-specific methyltransferase SET7/9 N-terminal domain"/>
    <property type="match status" value="2"/>
</dbReference>
<sequence length="196" mass="21987">QGTINRYDGSKYVGEFRHGELNGQGTLTFPDGKKHVGEFRKNNIWNITEYDKEGNTVKKWVNGVMNWGVLFIRKVNGKLEWFENGDKDEDGKYVGEIKNGKPNGKGKESFPGGGMYEGYYKDGKSNGIGTETFSNGSKYVGKYKDGNFYGQGTLTFLIGLKMIGEWRKNPWNIKVYDINGNITGKFVNGVIQQGPP</sequence>
<dbReference type="AlphaFoldDB" id="A0A382MSU6"/>
<dbReference type="InterPro" id="IPR003409">
    <property type="entry name" value="MORN"/>
</dbReference>
<evidence type="ECO:0008006" key="3">
    <source>
        <dbReference type="Google" id="ProtNLM"/>
    </source>
</evidence>
<dbReference type="PANTHER" id="PTHR43215:SF14">
    <property type="entry name" value="RADIAL SPOKE HEAD 1 HOMOLOG"/>
    <property type="match status" value="1"/>
</dbReference>
<evidence type="ECO:0000256" key="1">
    <source>
        <dbReference type="ARBA" id="ARBA00022737"/>
    </source>
</evidence>
<name>A0A382MSU6_9ZZZZ</name>
<dbReference type="EMBL" id="UINC01095255">
    <property type="protein sequence ID" value="SVC51195.1"/>
    <property type="molecule type" value="Genomic_DNA"/>
</dbReference>
<dbReference type="Pfam" id="PF02493">
    <property type="entry name" value="MORN"/>
    <property type="match status" value="4"/>
</dbReference>
<dbReference type="SMART" id="SM00698">
    <property type="entry name" value="MORN"/>
    <property type="match status" value="4"/>
</dbReference>
<gene>
    <name evidence="2" type="ORF">METZ01_LOCUS304049</name>
</gene>
<dbReference type="Gene3D" id="2.20.110.10">
    <property type="entry name" value="Histone H3 K4-specific methyltransferase SET7/9 N-terminal domain"/>
    <property type="match status" value="3"/>
</dbReference>
<feature type="non-terminal residue" evidence="2">
    <location>
        <position position="1"/>
    </location>
</feature>